<keyword evidence="1" id="KW-0812">Transmembrane</keyword>
<organism evidence="2 3">
    <name type="scientific">Agrobacterium tumefaciens</name>
    <dbReference type="NCBI Taxonomy" id="358"/>
    <lineage>
        <taxon>Bacteria</taxon>
        <taxon>Pseudomonadati</taxon>
        <taxon>Pseudomonadota</taxon>
        <taxon>Alphaproteobacteria</taxon>
        <taxon>Hyphomicrobiales</taxon>
        <taxon>Rhizobiaceae</taxon>
        <taxon>Rhizobium/Agrobacterium group</taxon>
        <taxon>Agrobacterium</taxon>
        <taxon>Agrobacterium tumefaciens complex</taxon>
    </lineage>
</organism>
<comment type="caution">
    <text evidence="2">The sequence shown here is derived from an EMBL/GenBank/DDBJ whole genome shotgun (WGS) entry which is preliminary data.</text>
</comment>
<evidence type="ECO:0000256" key="1">
    <source>
        <dbReference type="SAM" id="Phobius"/>
    </source>
</evidence>
<reference evidence="2 3" key="1">
    <citation type="submission" date="2016-05" db="EMBL/GenBank/DDBJ databases">
        <authorList>
            <person name="Lavstsen T."/>
            <person name="Jespersen J.S."/>
        </authorList>
    </citation>
    <scope>NUCLEOTIDE SEQUENCE [LARGE SCALE GENOMIC DNA]</scope>
    <source>
        <strain evidence="2 3">KCJ1736</strain>
    </source>
</reference>
<proteinExistence type="predicted"/>
<keyword evidence="1" id="KW-1133">Transmembrane helix</keyword>
<feature type="transmembrane region" description="Helical" evidence="1">
    <location>
        <begin position="49"/>
        <end position="71"/>
    </location>
</feature>
<name>A0A176XEU8_AGRTU</name>
<protein>
    <submittedName>
        <fullName evidence="2">Uncharacterized protein</fullName>
    </submittedName>
</protein>
<evidence type="ECO:0000313" key="3">
    <source>
        <dbReference type="Proteomes" id="UP000077098"/>
    </source>
</evidence>
<dbReference type="RefSeq" id="WP_063948931.1">
    <property type="nucleotide sequence ID" value="NZ_LXPS01000011.1"/>
</dbReference>
<gene>
    <name evidence="2" type="ORF">A7J57_14030</name>
</gene>
<evidence type="ECO:0000313" key="2">
    <source>
        <dbReference type="EMBL" id="OAE47154.1"/>
    </source>
</evidence>
<sequence>MAVTSLILFKDNRRERALTAHRPRPQGANDNIRSMEFDTGEYERNWSSLAVFSLLLLIGAMSIISPFFSIFSL</sequence>
<dbReference type="Proteomes" id="UP000077098">
    <property type="component" value="Unassembled WGS sequence"/>
</dbReference>
<dbReference type="EMBL" id="LXPS01000011">
    <property type="protein sequence ID" value="OAE47154.1"/>
    <property type="molecule type" value="Genomic_DNA"/>
</dbReference>
<accession>A0A176XEU8</accession>
<keyword evidence="1" id="KW-0472">Membrane</keyword>
<dbReference type="AlphaFoldDB" id="A0A176XEU8"/>